<keyword evidence="10" id="KW-1185">Reference proteome</keyword>
<dbReference type="NCBIfam" id="TIGR00836">
    <property type="entry name" value="amt"/>
    <property type="match status" value="1"/>
</dbReference>
<proteinExistence type="inferred from homology"/>
<accession>A0ABM0W8E0</accession>
<dbReference type="PANTHER" id="PTHR11730:SF6">
    <property type="entry name" value="AMMONIUM TRANSPORTER"/>
    <property type="match status" value="1"/>
</dbReference>
<reference evidence="11" key="2">
    <citation type="submission" date="2025-08" db="UniProtKB">
        <authorList>
            <consortium name="RefSeq"/>
        </authorList>
    </citation>
    <scope>IDENTIFICATION</scope>
    <source>
        <tissue evidence="11">Leaf</tissue>
    </source>
</reference>
<evidence type="ECO:0000313" key="11">
    <source>
        <dbReference type="RefSeq" id="XP_010467180.1"/>
    </source>
</evidence>
<dbReference type="InterPro" id="IPR018047">
    <property type="entry name" value="Ammonium_transpt_CS"/>
</dbReference>
<evidence type="ECO:0000256" key="5">
    <source>
        <dbReference type="ARBA" id="ARBA00022989"/>
    </source>
</evidence>
<name>A0ABM0W8E0_CAMSA</name>
<evidence type="ECO:0000256" key="3">
    <source>
        <dbReference type="ARBA" id="ARBA00022448"/>
    </source>
</evidence>
<dbReference type="SUPFAM" id="SSF111352">
    <property type="entry name" value="Ammonium transporter"/>
    <property type="match status" value="1"/>
</dbReference>
<dbReference type="InterPro" id="IPR029020">
    <property type="entry name" value="Ammonium/urea_transptr"/>
</dbReference>
<protein>
    <recommendedName>
        <fullName evidence="8">Ammonium transporter</fullName>
    </recommendedName>
</protein>
<evidence type="ECO:0000256" key="1">
    <source>
        <dbReference type="ARBA" id="ARBA00004141"/>
    </source>
</evidence>
<feature type="transmembrane region" description="Helical" evidence="8">
    <location>
        <begin position="40"/>
        <end position="63"/>
    </location>
</feature>
<dbReference type="GeneID" id="104747269"/>
<comment type="similarity">
    <text evidence="2 8">Belongs to the ammonia transporter channel (TC 1.A.11.2) family.</text>
</comment>
<feature type="transmembrane region" description="Helical" evidence="8">
    <location>
        <begin position="363"/>
        <end position="385"/>
    </location>
</feature>
<dbReference type="Proteomes" id="UP000694864">
    <property type="component" value="Chromosome 15"/>
</dbReference>
<evidence type="ECO:0000256" key="7">
    <source>
        <dbReference type="ARBA" id="ARBA00023177"/>
    </source>
</evidence>
<sequence length="488" mass="53024">MASETCSILSSSFHSINMTDASTFLCSKFSEIALAINTSYLLFSAYFSFTMQIGFALLTAGSIRSKNITNVMLTNIMDACIGAISYFIFGFAIAFGPTDGFIGDHHNFFALNSFPDSSGYDFSFFLFQWTFAITPSGITSGSMAERTQFIAYLMYSFYLTGFVYPTVSHWFWSSNGWASATRDHNSLLFSSGAIDFAGSGVVHMVGGIAGLWGSFIEGPRVGMFDGSRRASTVHSHDVPLVVLGTFLVWFGWHGYNAGSFLTILQSYEQQFPYYGQWSAIGRTAVTTTLAGCTAALTTLFTKRFLGSHWKVTDACSGLLTGLVAITSGCAVVDPWASIVCGVVAALVKIGLDKLAKKLKFDDPLNAAQLHGGCGAWGLLFTGLFATKKFVNEVYSGDGSRPYGLLMGGGWKLLSAQIVEIIVIFSWVTLTIVPLFYGLHRFNLLRISTEEELAGIDITSHGGFAYHYEDKDAVSRRSVDQALGGREGF</sequence>
<dbReference type="PANTHER" id="PTHR11730">
    <property type="entry name" value="AMMONIUM TRANSPORTER"/>
    <property type="match status" value="1"/>
</dbReference>
<comment type="caution">
    <text evidence="8">Lacks conserved residue(s) required for the propagation of feature annotation.</text>
</comment>
<feature type="domain" description="Ammonium transporter AmtB-like" evidence="9">
    <location>
        <begin position="40"/>
        <end position="465"/>
    </location>
</feature>
<dbReference type="RefSeq" id="XP_010467180.1">
    <property type="nucleotide sequence ID" value="XM_010468878.2"/>
</dbReference>
<dbReference type="Gene3D" id="1.10.3430.10">
    <property type="entry name" value="Ammonium transporter AmtB like domains"/>
    <property type="match status" value="1"/>
</dbReference>
<dbReference type="PROSITE" id="PS01219">
    <property type="entry name" value="AMMONIUM_TRANSP"/>
    <property type="match status" value="1"/>
</dbReference>
<gene>
    <name evidence="11" type="primary">LOC104747269</name>
</gene>
<keyword evidence="4 8" id="KW-0812">Transmembrane</keyword>
<keyword evidence="5 8" id="KW-1133">Transmembrane helix</keyword>
<organism evidence="10 11">
    <name type="scientific">Camelina sativa</name>
    <name type="common">False flax</name>
    <name type="synonym">Myagrum sativum</name>
    <dbReference type="NCBI Taxonomy" id="90675"/>
    <lineage>
        <taxon>Eukaryota</taxon>
        <taxon>Viridiplantae</taxon>
        <taxon>Streptophyta</taxon>
        <taxon>Embryophyta</taxon>
        <taxon>Tracheophyta</taxon>
        <taxon>Spermatophyta</taxon>
        <taxon>Magnoliopsida</taxon>
        <taxon>eudicotyledons</taxon>
        <taxon>Gunneridae</taxon>
        <taxon>Pentapetalae</taxon>
        <taxon>rosids</taxon>
        <taxon>malvids</taxon>
        <taxon>Brassicales</taxon>
        <taxon>Brassicaceae</taxon>
        <taxon>Camelineae</taxon>
        <taxon>Camelina</taxon>
    </lineage>
</organism>
<comment type="subcellular location">
    <subcellularLocation>
        <location evidence="8">Cell membrane</location>
        <topology evidence="8">Multi-pass membrane protein</topology>
    </subcellularLocation>
    <subcellularLocation>
        <location evidence="1">Membrane</location>
        <topology evidence="1">Multi-pass membrane protein</topology>
    </subcellularLocation>
</comment>
<feature type="transmembrane region" description="Helical" evidence="8">
    <location>
        <begin position="75"/>
        <end position="98"/>
    </location>
</feature>
<dbReference type="Pfam" id="PF00909">
    <property type="entry name" value="Ammonium_transp"/>
    <property type="match status" value="1"/>
</dbReference>
<keyword evidence="3 8" id="KW-0813">Transport</keyword>
<keyword evidence="6 8" id="KW-0472">Membrane</keyword>
<feature type="transmembrane region" description="Helical" evidence="8">
    <location>
        <begin position="192"/>
        <end position="216"/>
    </location>
</feature>
<feature type="transmembrane region" description="Helical" evidence="8">
    <location>
        <begin position="275"/>
        <end position="299"/>
    </location>
</feature>
<evidence type="ECO:0000256" key="4">
    <source>
        <dbReference type="ARBA" id="ARBA00022692"/>
    </source>
</evidence>
<dbReference type="InterPro" id="IPR024041">
    <property type="entry name" value="NH4_transpt_AmtB-like_dom"/>
</dbReference>
<feature type="transmembrane region" description="Helical" evidence="8">
    <location>
        <begin position="150"/>
        <end position="172"/>
    </location>
</feature>
<reference evidence="10" key="1">
    <citation type="journal article" date="2014" name="Nat. Commun.">
        <title>The emerging biofuel crop Camelina sativa retains a highly undifferentiated hexaploid genome structure.</title>
        <authorList>
            <person name="Kagale S."/>
            <person name="Koh C."/>
            <person name="Nixon J."/>
            <person name="Bollina V."/>
            <person name="Clarke W.E."/>
            <person name="Tuteja R."/>
            <person name="Spillane C."/>
            <person name="Robinson S.J."/>
            <person name="Links M.G."/>
            <person name="Clarke C."/>
            <person name="Higgins E.E."/>
            <person name="Huebert T."/>
            <person name="Sharpe A.G."/>
            <person name="Parkin I.A."/>
        </authorList>
    </citation>
    <scope>NUCLEOTIDE SEQUENCE [LARGE SCALE GENOMIC DNA]</scope>
    <source>
        <strain evidence="10">cv. DH55</strain>
    </source>
</reference>
<evidence type="ECO:0000256" key="8">
    <source>
        <dbReference type="RuleBase" id="RU362002"/>
    </source>
</evidence>
<evidence type="ECO:0000256" key="6">
    <source>
        <dbReference type="ARBA" id="ARBA00023136"/>
    </source>
</evidence>
<evidence type="ECO:0000256" key="2">
    <source>
        <dbReference type="ARBA" id="ARBA00005887"/>
    </source>
</evidence>
<keyword evidence="7 8" id="KW-0924">Ammonia transport</keyword>
<evidence type="ECO:0000313" key="10">
    <source>
        <dbReference type="Proteomes" id="UP000694864"/>
    </source>
</evidence>
<feature type="transmembrane region" description="Helical" evidence="8">
    <location>
        <begin position="118"/>
        <end position="138"/>
    </location>
</feature>
<dbReference type="InterPro" id="IPR001905">
    <property type="entry name" value="Ammonium_transpt"/>
</dbReference>
<feature type="transmembrane region" description="Helical" evidence="8">
    <location>
        <begin position="413"/>
        <end position="436"/>
    </location>
</feature>
<evidence type="ECO:0000259" key="9">
    <source>
        <dbReference type="Pfam" id="PF00909"/>
    </source>
</evidence>